<dbReference type="EMBL" id="UYRT01094653">
    <property type="protein sequence ID" value="VDN39744.1"/>
    <property type="molecule type" value="Genomic_DNA"/>
</dbReference>
<evidence type="ECO:0000256" key="1">
    <source>
        <dbReference type="PROSITE-ProRule" id="PRU01005"/>
    </source>
</evidence>
<evidence type="ECO:0000313" key="5">
    <source>
        <dbReference type="Proteomes" id="UP000271098"/>
    </source>
</evidence>
<feature type="region of interest" description="Disordered" evidence="2">
    <location>
        <begin position="207"/>
        <end position="238"/>
    </location>
</feature>
<evidence type="ECO:0000313" key="6">
    <source>
        <dbReference type="WBParaSite" id="GPUH_0002228901-mRNA-1"/>
    </source>
</evidence>
<dbReference type="AlphaFoldDB" id="A0A183EMS1"/>
<feature type="compositionally biased region" description="Low complexity" evidence="2">
    <location>
        <begin position="141"/>
        <end position="153"/>
    </location>
</feature>
<comment type="caution">
    <text evidence="1">Lacks conserved residue(s) required for the propagation of feature annotation.</text>
</comment>
<reference evidence="6" key="1">
    <citation type="submission" date="2016-06" db="UniProtKB">
        <authorList>
            <consortium name="WormBaseParasite"/>
        </authorList>
    </citation>
    <scope>IDENTIFICATION</scope>
</reference>
<feature type="region of interest" description="Disordered" evidence="2">
    <location>
        <begin position="141"/>
        <end position="162"/>
    </location>
</feature>
<organism evidence="6">
    <name type="scientific">Gongylonema pulchrum</name>
    <dbReference type="NCBI Taxonomy" id="637853"/>
    <lineage>
        <taxon>Eukaryota</taxon>
        <taxon>Metazoa</taxon>
        <taxon>Ecdysozoa</taxon>
        <taxon>Nematoda</taxon>
        <taxon>Chromadorea</taxon>
        <taxon>Rhabditida</taxon>
        <taxon>Spirurina</taxon>
        <taxon>Spiruromorpha</taxon>
        <taxon>Spiruroidea</taxon>
        <taxon>Gongylonematidae</taxon>
        <taxon>Gongylonema</taxon>
    </lineage>
</organism>
<evidence type="ECO:0000256" key="2">
    <source>
        <dbReference type="SAM" id="MobiDB-lite"/>
    </source>
</evidence>
<dbReference type="PROSITE" id="PS51670">
    <property type="entry name" value="SHKT"/>
    <property type="match status" value="3"/>
</dbReference>
<dbReference type="SMART" id="SM00254">
    <property type="entry name" value="ShKT"/>
    <property type="match status" value="3"/>
</dbReference>
<gene>
    <name evidence="4" type="ORF">GPUH_LOCUS22266</name>
</gene>
<proteinExistence type="predicted"/>
<dbReference type="WBParaSite" id="GPUH_0002228901-mRNA-1">
    <property type="protein sequence ID" value="GPUH_0002228901-mRNA-1"/>
    <property type="gene ID" value="GPUH_0002228901"/>
</dbReference>
<accession>A0A183EMS1</accession>
<feature type="domain" description="ShKT" evidence="3">
    <location>
        <begin position="11"/>
        <end position="41"/>
    </location>
</feature>
<evidence type="ECO:0000313" key="4">
    <source>
        <dbReference type="EMBL" id="VDN39744.1"/>
    </source>
</evidence>
<dbReference type="Proteomes" id="UP000271098">
    <property type="component" value="Unassembled WGS sequence"/>
</dbReference>
<sequence length="238" mass="25232">MNGEYSHISGCYDKGTSCTKNTCTKFPEFARNNCAKTCGFCDSGTSAAASVAVVWMLAMIRIPTATKKFVALCRTQPKNAALNSVASVNPRSEKLSGSLCFDKDPDCTKETCRDYPFTAKERCAKTCGHCGAGSTSTSISSSSRIASGEISPSRHASIRTNEPGAIGGKELECIDLDTDCSQDTCKNYPYTAKERCAKTCGFCRKEATGAASSRQSSLPDSRRGSTISHSSAAGSRRG</sequence>
<feature type="domain" description="ShKT" evidence="3">
    <location>
        <begin position="173"/>
        <end position="203"/>
    </location>
</feature>
<dbReference type="Pfam" id="PF01549">
    <property type="entry name" value="ShK"/>
    <property type="match status" value="3"/>
</dbReference>
<feature type="compositionally biased region" description="Polar residues" evidence="2">
    <location>
        <begin position="210"/>
        <end position="238"/>
    </location>
</feature>
<dbReference type="InterPro" id="IPR003582">
    <property type="entry name" value="ShKT_dom"/>
</dbReference>
<evidence type="ECO:0000259" key="3">
    <source>
        <dbReference type="PROSITE" id="PS51670"/>
    </source>
</evidence>
<dbReference type="OrthoDB" id="5876775at2759"/>
<protein>
    <submittedName>
        <fullName evidence="6">ShTK domain protein</fullName>
    </submittedName>
</protein>
<reference evidence="4 5" key="2">
    <citation type="submission" date="2018-11" db="EMBL/GenBank/DDBJ databases">
        <authorList>
            <consortium name="Pathogen Informatics"/>
        </authorList>
    </citation>
    <scope>NUCLEOTIDE SEQUENCE [LARGE SCALE GENOMIC DNA]</scope>
</reference>
<keyword evidence="5" id="KW-1185">Reference proteome</keyword>
<name>A0A183EMS1_9BILA</name>
<feature type="domain" description="ShKT" evidence="3">
    <location>
        <begin position="100"/>
        <end position="130"/>
    </location>
</feature>